<evidence type="ECO:0000313" key="10">
    <source>
        <dbReference type="EMBL" id="CAF1509533.1"/>
    </source>
</evidence>
<accession>A0A8S2FM25</accession>
<evidence type="ECO:0000313" key="12">
    <source>
        <dbReference type="Proteomes" id="UP000677228"/>
    </source>
</evidence>
<dbReference type="Proteomes" id="UP000682733">
    <property type="component" value="Unassembled WGS sequence"/>
</dbReference>
<dbReference type="EMBL" id="CAJOBA010057069">
    <property type="protein sequence ID" value="CAF4297377.1"/>
    <property type="molecule type" value="Genomic_DNA"/>
</dbReference>
<evidence type="ECO:0000313" key="11">
    <source>
        <dbReference type="EMBL" id="CAF4297377.1"/>
    </source>
</evidence>
<name>A0A8S2FM25_9BILA</name>
<evidence type="ECO:0000256" key="3">
    <source>
        <dbReference type="ARBA" id="ARBA00022679"/>
    </source>
</evidence>
<dbReference type="Gene3D" id="3.90.550.50">
    <property type="match status" value="1"/>
</dbReference>
<evidence type="ECO:0000256" key="7">
    <source>
        <dbReference type="ARBA" id="ARBA00023136"/>
    </source>
</evidence>
<dbReference type="AlphaFoldDB" id="A0A8S2FM25"/>
<evidence type="ECO:0000256" key="4">
    <source>
        <dbReference type="ARBA" id="ARBA00022692"/>
    </source>
</evidence>
<protein>
    <recommendedName>
        <fullName evidence="9">Fringe-like glycosyltransferase domain-containing protein</fullName>
    </recommendedName>
</protein>
<dbReference type="InterPro" id="IPR051227">
    <property type="entry name" value="CS_glycosyltransferase"/>
</dbReference>
<evidence type="ECO:0000256" key="8">
    <source>
        <dbReference type="SAM" id="Phobius"/>
    </source>
</evidence>
<keyword evidence="4 8" id="KW-0812">Transmembrane</keyword>
<feature type="domain" description="Fringe-like glycosyltransferase" evidence="9">
    <location>
        <begin position="167"/>
        <end position="282"/>
    </location>
</feature>
<evidence type="ECO:0000256" key="5">
    <source>
        <dbReference type="ARBA" id="ARBA00022968"/>
    </source>
</evidence>
<dbReference type="Proteomes" id="UP000677228">
    <property type="component" value="Unassembled WGS sequence"/>
</dbReference>
<comment type="subcellular location">
    <subcellularLocation>
        <location evidence="1">Membrane</location>
        <topology evidence="1">Single-pass type II membrane protein</topology>
    </subcellularLocation>
</comment>
<dbReference type="Pfam" id="PF02434">
    <property type="entry name" value="Fringe"/>
    <property type="match status" value="1"/>
</dbReference>
<dbReference type="InterPro" id="IPR003378">
    <property type="entry name" value="Fringe-like_glycosylTrfase"/>
</dbReference>
<comment type="caution">
    <text evidence="10">The sequence shown here is derived from an EMBL/GenBank/DDBJ whole genome shotgun (WGS) entry which is preliminary data.</text>
</comment>
<dbReference type="GO" id="GO:0047238">
    <property type="term" value="F:glucuronosyl-N-acetylgalactosaminyl-proteoglycan 4-beta-N-acetylgalactosaminyltransferase activity"/>
    <property type="evidence" value="ECO:0007669"/>
    <property type="project" value="TreeGrafter"/>
</dbReference>
<dbReference type="PANTHER" id="PTHR12369">
    <property type="entry name" value="CHONDROITIN SYNTHASE"/>
    <property type="match status" value="1"/>
</dbReference>
<feature type="transmembrane region" description="Helical" evidence="8">
    <location>
        <begin position="33"/>
        <end position="55"/>
    </location>
</feature>
<dbReference type="PANTHER" id="PTHR12369:SF13">
    <property type="entry name" value="HEXOSYLTRANSFERASE"/>
    <property type="match status" value="1"/>
</dbReference>
<evidence type="ECO:0000256" key="6">
    <source>
        <dbReference type="ARBA" id="ARBA00022989"/>
    </source>
</evidence>
<proteinExistence type="predicted"/>
<keyword evidence="2" id="KW-0328">Glycosyltransferase</keyword>
<gene>
    <name evidence="10" type="ORF">OVA965_LOCUS37312</name>
    <name evidence="11" type="ORF">TMI583_LOCUS38377</name>
</gene>
<evidence type="ECO:0000259" key="9">
    <source>
        <dbReference type="Pfam" id="PF02434"/>
    </source>
</evidence>
<keyword evidence="3" id="KW-0808">Transferase</keyword>
<keyword evidence="5" id="KW-0735">Signal-anchor</keyword>
<dbReference type="GO" id="GO:0016020">
    <property type="term" value="C:membrane"/>
    <property type="evidence" value="ECO:0007669"/>
    <property type="project" value="UniProtKB-SubCell"/>
</dbReference>
<reference evidence="10" key="1">
    <citation type="submission" date="2021-02" db="EMBL/GenBank/DDBJ databases">
        <authorList>
            <person name="Nowell W R."/>
        </authorList>
    </citation>
    <scope>NUCLEOTIDE SEQUENCE</scope>
</reference>
<organism evidence="10 12">
    <name type="scientific">Didymodactylos carnosus</name>
    <dbReference type="NCBI Taxonomy" id="1234261"/>
    <lineage>
        <taxon>Eukaryota</taxon>
        <taxon>Metazoa</taxon>
        <taxon>Spiralia</taxon>
        <taxon>Gnathifera</taxon>
        <taxon>Rotifera</taxon>
        <taxon>Eurotatoria</taxon>
        <taxon>Bdelloidea</taxon>
        <taxon>Philodinida</taxon>
        <taxon>Philodinidae</taxon>
        <taxon>Didymodactylos</taxon>
    </lineage>
</organism>
<dbReference type="EMBL" id="CAJNOK010035022">
    <property type="protein sequence ID" value="CAF1509533.1"/>
    <property type="molecule type" value="Genomic_DNA"/>
</dbReference>
<feature type="non-terminal residue" evidence="10">
    <location>
        <position position="1"/>
    </location>
</feature>
<evidence type="ECO:0000256" key="2">
    <source>
        <dbReference type="ARBA" id="ARBA00022676"/>
    </source>
</evidence>
<keyword evidence="6 8" id="KW-1133">Transmembrane helix</keyword>
<keyword evidence="7 8" id="KW-0472">Membrane</keyword>
<evidence type="ECO:0000256" key="1">
    <source>
        <dbReference type="ARBA" id="ARBA00004606"/>
    </source>
</evidence>
<sequence length="330" mass="37750">MYIYTKTRYHPFRFCDLLKMSVILYRTRLKSRYILSLLVGLLLGFVFSLACLPLLSVCDTHLSFVPKTFQSLHLSQHSRHIRSSGDGKISVLDGKYEKKLVDYGNQDYEPIIHPPNRSKPTLSSTLATNPVKVTRPRYIADELGIKEKVVVAVLSEISHLNTLAYFLNQTLSAHVNRILFFVDDDIQDFPRGMAVVAIHDKRTYLKPFYVLKYLAEKLIKNYDWFLIVPDNTYIRGYKLNEFLSHISISQDLYMGRSFDDVHAVYCYYGAGIILSGTVLRKILDELDWCTNNAYSQDLTDNIGRCILKSAKLPCTNTASVRIKGGPEVLT</sequence>